<dbReference type="Proteomes" id="UP000509367">
    <property type="component" value="Chromosome"/>
</dbReference>
<gene>
    <name evidence="3" type="ORF">HTY61_09455</name>
</gene>
<dbReference type="AlphaFoldDB" id="A0A6N1VCC6"/>
<dbReference type="KEGG" id="orm:HTY61_09455"/>
<proteinExistence type="predicted"/>
<protein>
    <submittedName>
        <fullName evidence="3">ABC transporter substrate-binding protein</fullName>
    </submittedName>
</protein>
<dbReference type="GO" id="GO:0071281">
    <property type="term" value="P:cellular response to iron ion"/>
    <property type="evidence" value="ECO:0007669"/>
    <property type="project" value="TreeGrafter"/>
</dbReference>
<feature type="chain" id="PRO_5026871925" evidence="1">
    <location>
        <begin position="25"/>
        <end position="364"/>
    </location>
</feature>
<dbReference type="Pfam" id="PF01497">
    <property type="entry name" value="Peripla_BP_2"/>
    <property type="match status" value="1"/>
</dbReference>
<dbReference type="Gene3D" id="1.20.58.2180">
    <property type="match status" value="1"/>
</dbReference>
<dbReference type="InterPro" id="IPR050902">
    <property type="entry name" value="ABC_Transporter_SBP"/>
</dbReference>
<keyword evidence="4" id="KW-1185">Reference proteome</keyword>
<sequence>MVQFPVRAALCAAGIFLVSGIPSGAEPVTATDLNGRAVSLDKPAERIVMIPIPSSSTVIALDGGTDRLVGMHPLAKSAIEEAILGEFFPAAKDISSDILASGGSSGFAPNVEAIAALDPDLVVQWGHQGEDIVAPLTNAGLNTALIQYGTEEKARDIIRLLGTLIGKPDKVDEIIAWRDGTAARIEAGLEGLADEDRPSVLYLLRAQSELRVSGTGSYNDYYINLAGGRNAAAEIDGLKPVNAEQIAAWNPDVILLNGFESELDVSRIYDDPVLGATNAAINKRVYKMPIGGYRWDPPSQESPLTWQWLATLLHPDRFDFDIRGEIATWYDRLYGRTPTAEQTDAILRVSMNGGGANYDRFIAD</sequence>
<feature type="domain" description="Fe/B12 periplasmic-binding" evidence="2">
    <location>
        <begin position="46"/>
        <end position="317"/>
    </location>
</feature>
<evidence type="ECO:0000313" key="4">
    <source>
        <dbReference type="Proteomes" id="UP000509367"/>
    </source>
</evidence>
<name>A0A6N1VCC6_9HYPH</name>
<feature type="signal peptide" evidence="1">
    <location>
        <begin position="1"/>
        <end position="24"/>
    </location>
</feature>
<organism evidence="3 4">
    <name type="scientific">Oricola thermophila</name>
    <dbReference type="NCBI Taxonomy" id="2742145"/>
    <lineage>
        <taxon>Bacteria</taxon>
        <taxon>Pseudomonadati</taxon>
        <taxon>Pseudomonadota</taxon>
        <taxon>Alphaproteobacteria</taxon>
        <taxon>Hyphomicrobiales</taxon>
        <taxon>Ahrensiaceae</taxon>
        <taxon>Oricola</taxon>
    </lineage>
</organism>
<dbReference type="EMBL" id="CP054836">
    <property type="protein sequence ID" value="QKV18656.1"/>
    <property type="molecule type" value="Genomic_DNA"/>
</dbReference>
<evidence type="ECO:0000313" key="3">
    <source>
        <dbReference type="EMBL" id="QKV18656.1"/>
    </source>
</evidence>
<evidence type="ECO:0000259" key="2">
    <source>
        <dbReference type="PROSITE" id="PS50983"/>
    </source>
</evidence>
<dbReference type="PROSITE" id="PS50983">
    <property type="entry name" value="FE_B12_PBP"/>
    <property type="match status" value="1"/>
</dbReference>
<dbReference type="PANTHER" id="PTHR30535:SF34">
    <property type="entry name" value="MOLYBDATE-BINDING PROTEIN MOLA"/>
    <property type="match status" value="1"/>
</dbReference>
<reference evidence="3 4" key="1">
    <citation type="submission" date="2020-06" db="EMBL/GenBank/DDBJ databases">
        <title>Oricola thermophila sp. nov. isolated from a tidal sediments.</title>
        <authorList>
            <person name="Kwon K.K."/>
            <person name="Yang S.-H."/>
            <person name="Park M.-J."/>
        </authorList>
    </citation>
    <scope>NUCLEOTIDE SEQUENCE [LARGE SCALE GENOMIC DNA]</scope>
    <source>
        <strain evidence="3 4">MEBiC13590</strain>
    </source>
</reference>
<accession>A0A6N1VCC6</accession>
<dbReference type="SUPFAM" id="SSF53807">
    <property type="entry name" value="Helical backbone' metal receptor"/>
    <property type="match status" value="1"/>
</dbReference>
<dbReference type="PANTHER" id="PTHR30535">
    <property type="entry name" value="VITAMIN B12-BINDING PROTEIN"/>
    <property type="match status" value="1"/>
</dbReference>
<dbReference type="RefSeq" id="WP_175276549.1">
    <property type="nucleotide sequence ID" value="NZ_CP054836.1"/>
</dbReference>
<keyword evidence="1" id="KW-0732">Signal</keyword>
<dbReference type="InterPro" id="IPR002491">
    <property type="entry name" value="ABC_transptr_periplasmic_BD"/>
</dbReference>
<evidence type="ECO:0000256" key="1">
    <source>
        <dbReference type="SAM" id="SignalP"/>
    </source>
</evidence>
<dbReference type="Gene3D" id="3.40.50.1980">
    <property type="entry name" value="Nitrogenase molybdenum iron protein domain"/>
    <property type="match status" value="2"/>
</dbReference>